<keyword evidence="1" id="KW-0812">Transmembrane</keyword>
<dbReference type="AlphaFoldDB" id="A0A3R7N473"/>
<dbReference type="EMBL" id="MKGL01000737">
    <property type="protein sequence ID" value="RNE96149.1"/>
    <property type="molecule type" value="Genomic_DNA"/>
</dbReference>
<keyword evidence="4" id="KW-1185">Reference proteome</keyword>
<feature type="signal peptide" evidence="2">
    <location>
        <begin position="1"/>
        <end position="26"/>
    </location>
</feature>
<evidence type="ECO:0000256" key="1">
    <source>
        <dbReference type="SAM" id="Phobius"/>
    </source>
</evidence>
<keyword evidence="2" id="KW-0732">Signal</keyword>
<accession>A0A3R7N473</accession>
<keyword evidence="1" id="KW-1133">Transmembrane helix</keyword>
<sequence>MTVALKLVKRLFFCAVWERWAMKAHGVDWEDRAKCCLRISATFEYHLRDDMPHCGLVHKTLAKAGDVGVFFFFIPWTLACSSYLLATWGLMSLAMGASCHTRVQYNLCLLCTASL</sequence>
<feature type="transmembrane region" description="Helical" evidence="1">
    <location>
        <begin position="67"/>
        <end position="86"/>
    </location>
</feature>
<evidence type="ECO:0000313" key="3">
    <source>
        <dbReference type="EMBL" id="RNE96149.1"/>
    </source>
</evidence>
<organism evidence="3 4">
    <name type="scientific">Trypanosoma rangeli</name>
    <dbReference type="NCBI Taxonomy" id="5698"/>
    <lineage>
        <taxon>Eukaryota</taxon>
        <taxon>Discoba</taxon>
        <taxon>Euglenozoa</taxon>
        <taxon>Kinetoplastea</taxon>
        <taxon>Metakinetoplastina</taxon>
        <taxon>Trypanosomatida</taxon>
        <taxon>Trypanosomatidae</taxon>
        <taxon>Trypanosoma</taxon>
        <taxon>Herpetosoma</taxon>
    </lineage>
</organism>
<gene>
    <name evidence="3" type="ORF">TraAM80_09946</name>
</gene>
<evidence type="ECO:0000313" key="4">
    <source>
        <dbReference type="Proteomes" id="UP000283634"/>
    </source>
</evidence>
<keyword evidence="1" id="KW-0472">Membrane</keyword>
<reference evidence="3 4" key="1">
    <citation type="journal article" date="2018" name="BMC Genomics">
        <title>Genomic comparison of Trypanosoma conorhini and Trypanosoma rangeli to Trypanosoma cruzi strains of high and low virulence.</title>
        <authorList>
            <person name="Bradwell K.R."/>
            <person name="Koparde V.N."/>
            <person name="Matveyev A.V."/>
            <person name="Serrano M.G."/>
            <person name="Alves J.M."/>
            <person name="Parikh H."/>
            <person name="Huang B."/>
            <person name="Lee V."/>
            <person name="Espinosa-Alvarez O."/>
            <person name="Ortiz P.A."/>
            <person name="Costa-Martins A.G."/>
            <person name="Teixeira M.M."/>
            <person name="Buck G.A."/>
        </authorList>
    </citation>
    <scope>NUCLEOTIDE SEQUENCE [LARGE SCALE GENOMIC DNA]</scope>
    <source>
        <strain evidence="3 4">AM80</strain>
    </source>
</reference>
<proteinExistence type="predicted"/>
<comment type="caution">
    <text evidence="3">The sequence shown here is derived from an EMBL/GenBank/DDBJ whole genome shotgun (WGS) entry which is preliminary data.</text>
</comment>
<dbReference type="GeneID" id="40333879"/>
<dbReference type="Proteomes" id="UP000283634">
    <property type="component" value="Unassembled WGS sequence"/>
</dbReference>
<evidence type="ECO:0000256" key="2">
    <source>
        <dbReference type="SAM" id="SignalP"/>
    </source>
</evidence>
<name>A0A3R7N473_TRYRA</name>
<feature type="chain" id="PRO_5018638646" evidence="2">
    <location>
        <begin position="27"/>
        <end position="115"/>
    </location>
</feature>
<dbReference type="RefSeq" id="XP_029233551.1">
    <property type="nucleotide sequence ID" value="XM_029386600.1"/>
</dbReference>
<protein>
    <submittedName>
        <fullName evidence="3">Uncharacterized protein</fullName>
    </submittedName>
</protein>